<evidence type="ECO:0000256" key="5">
    <source>
        <dbReference type="ARBA" id="ARBA00023125"/>
    </source>
</evidence>
<feature type="domain" description="Probable transposase IS891/IS1136/IS1341" evidence="8">
    <location>
        <begin position="144"/>
        <end position="258"/>
    </location>
</feature>
<evidence type="ECO:0000256" key="3">
    <source>
        <dbReference type="ARBA" id="ARBA00022723"/>
    </source>
</evidence>
<name>A0AAU7LRR2_9BURK</name>
<evidence type="ECO:0000259" key="9">
    <source>
        <dbReference type="Pfam" id="PF07282"/>
    </source>
</evidence>
<feature type="domain" description="Transposase putative helix-turn-helix" evidence="10">
    <location>
        <begin position="1"/>
        <end position="28"/>
    </location>
</feature>
<dbReference type="AlphaFoldDB" id="A0AAU7LRR2"/>
<dbReference type="Pfam" id="PF07282">
    <property type="entry name" value="Cas12f1-like_TNB"/>
    <property type="match status" value="1"/>
</dbReference>
<dbReference type="GO" id="GO:0046872">
    <property type="term" value="F:metal ion binding"/>
    <property type="evidence" value="ECO:0007669"/>
    <property type="project" value="UniProtKB-KW"/>
</dbReference>
<dbReference type="GO" id="GO:0006310">
    <property type="term" value="P:DNA recombination"/>
    <property type="evidence" value="ECO:0007669"/>
    <property type="project" value="UniProtKB-KW"/>
</dbReference>
<organism evidence="11">
    <name type="scientific">Polaromonas hydrogenivorans</name>
    <dbReference type="NCBI Taxonomy" id="335476"/>
    <lineage>
        <taxon>Bacteria</taxon>
        <taxon>Pseudomonadati</taxon>
        <taxon>Pseudomonadota</taxon>
        <taxon>Betaproteobacteria</taxon>
        <taxon>Burkholderiales</taxon>
        <taxon>Comamonadaceae</taxon>
        <taxon>Polaromonas</taxon>
    </lineage>
</organism>
<keyword evidence="5" id="KW-0238">DNA-binding</keyword>
<dbReference type="NCBIfam" id="NF040570">
    <property type="entry name" value="guided_TnpB"/>
    <property type="match status" value="1"/>
</dbReference>
<dbReference type="Pfam" id="PF12323">
    <property type="entry name" value="HTH_OrfB_IS605"/>
    <property type="match status" value="1"/>
</dbReference>
<evidence type="ECO:0000313" key="11">
    <source>
        <dbReference type="EMBL" id="XBP70334.1"/>
    </source>
</evidence>
<comment type="similarity">
    <text evidence="1">In the C-terminal section; belongs to the transposase 35 family.</text>
</comment>
<keyword evidence="2" id="KW-0815">Transposition</keyword>
<feature type="domain" description="Cas12f1-like TNB" evidence="9">
    <location>
        <begin position="286"/>
        <end position="350"/>
    </location>
</feature>
<dbReference type="GO" id="GO:0032196">
    <property type="term" value="P:transposition"/>
    <property type="evidence" value="ECO:0007669"/>
    <property type="project" value="UniProtKB-KW"/>
</dbReference>
<dbReference type="NCBIfam" id="TIGR01766">
    <property type="entry name" value="IS200/IS605 family accessory protein TnpB-like domain"/>
    <property type="match status" value="1"/>
</dbReference>
<evidence type="ECO:0000256" key="6">
    <source>
        <dbReference type="ARBA" id="ARBA00023172"/>
    </source>
</evidence>
<keyword evidence="4" id="KW-0862">Zinc</keyword>
<keyword evidence="6" id="KW-0233">DNA recombination</keyword>
<gene>
    <name evidence="11" type="ORF">ABLV49_00395</name>
</gene>
<reference evidence="11" key="1">
    <citation type="submission" date="2024-05" db="EMBL/GenBank/DDBJ databases">
        <authorList>
            <person name="Bunk B."/>
            <person name="Swiderski J."/>
            <person name="Sproer C."/>
            <person name="Thiel V."/>
        </authorList>
    </citation>
    <scope>NUCLEOTIDE SEQUENCE</scope>
    <source>
        <strain evidence="11">DSM 17735</strain>
    </source>
</reference>
<evidence type="ECO:0000256" key="1">
    <source>
        <dbReference type="ARBA" id="ARBA00008761"/>
    </source>
</evidence>
<dbReference type="InterPro" id="IPR021027">
    <property type="entry name" value="Transposase_put_HTH"/>
</dbReference>
<keyword evidence="3" id="KW-0479">Metal-binding</keyword>
<dbReference type="InterPro" id="IPR001959">
    <property type="entry name" value="Transposase"/>
</dbReference>
<evidence type="ECO:0000256" key="2">
    <source>
        <dbReference type="ARBA" id="ARBA00022578"/>
    </source>
</evidence>
<evidence type="ECO:0000259" key="8">
    <source>
        <dbReference type="Pfam" id="PF01385"/>
    </source>
</evidence>
<dbReference type="GO" id="GO:0003677">
    <property type="term" value="F:DNA binding"/>
    <property type="evidence" value="ECO:0007669"/>
    <property type="project" value="UniProtKB-KW"/>
</dbReference>
<dbReference type="EMBL" id="CP157675">
    <property type="protein sequence ID" value="XBP70334.1"/>
    <property type="molecule type" value="Genomic_DNA"/>
</dbReference>
<evidence type="ECO:0000259" key="10">
    <source>
        <dbReference type="Pfam" id="PF12323"/>
    </source>
</evidence>
<dbReference type="RefSeq" id="WP_349279619.1">
    <property type="nucleotide sequence ID" value="NZ_CP157675.1"/>
</dbReference>
<feature type="region of interest" description="Disordered" evidence="7">
    <location>
        <begin position="364"/>
        <end position="399"/>
    </location>
</feature>
<sequence length="419" mass="46657">MRRSAGCARWIWNQAISEQRRRYAAGEKYAGYAEMCKWLTTWRNAPETIWLSEAPIPPQQQALKRLHEAYQRFFAKAGGYPSFKRHGEEPGLRFPAAAHFQIDQPNQRIKVMKLGWLRIKQSQGINGTPKNLSLSKEGARWFASIQVELPDVLPAAGLEPSLAIDVGLTVFAATSAGVKIKPLLALKRQARYVRRAQKSVSRKVKGSANRKKAICKLGDLHRRIARQREDWLHKLTTELADRHPVIAIEDLRIKNMSASAKGTKDAPGKNIRQKAGLNRSILDAAWGEFGRQLQYKLQWRGGQLVLVEPAYSSQTCAACDHVAAENRKSQALFKCVACGHAENADINAAQVLLQRAKEQWAAGHAAQAGESSPATACGEVVRRRPARKRSDAASVKQESTEVLTRTISLMSTQQESRSL</sequence>
<accession>A0AAU7LRR2</accession>
<dbReference type="InterPro" id="IPR010095">
    <property type="entry name" value="Cas12f1-like_TNB"/>
</dbReference>
<dbReference type="Pfam" id="PF01385">
    <property type="entry name" value="OrfB_IS605"/>
    <property type="match status" value="1"/>
</dbReference>
<evidence type="ECO:0000256" key="4">
    <source>
        <dbReference type="ARBA" id="ARBA00022833"/>
    </source>
</evidence>
<protein>
    <submittedName>
        <fullName evidence="11">Transposase</fullName>
    </submittedName>
</protein>
<proteinExistence type="inferred from homology"/>
<evidence type="ECO:0000256" key="7">
    <source>
        <dbReference type="SAM" id="MobiDB-lite"/>
    </source>
</evidence>